<reference evidence="1" key="1">
    <citation type="submission" date="2022-01" db="EMBL/GenBank/DDBJ databases">
        <title>Comparative genomics reveals a dynamic genome evolution in the ectomycorrhizal milk-cap (Lactarius) mushrooms.</title>
        <authorList>
            <consortium name="DOE Joint Genome Institute"/>
            <person name="Lebreton A."/>
            <person name="Tang N."/>
            <person name="Kuo A."/>
            <person name="LaButti K."/>
            <person name="Drula E."/>
            <person name="Barry K."/>
            <person name="Clum A."/>
            <person name="Lipzen A."/>
            <person name="Mousain D."/>
            <person name="Ng V."/>
            <person name="Wang R."/>
            <person name="Wang X."/>
            <person name="Dai Y."/>
            <person name="Henrissat B."/>
            <person name="Grigoriev I.V."/>
            <person name="Guerin-Laguette A."/>
            <person name="Yu F."/>
            <person name="Martin F.M."/>
        </authorList>
    </citation>
    <scope>NUCLEOTIDE SEQUENCE</scope>
    <source>
        <strain evidence="1">QP</strain>
    </source>
</reference>
<dbReference type="Proteomes" id="UP001201163">
    <property type="component" value="Unassembled WGS sequence"/>
</dbReference>
<comment type="caution">
    <text evidence="1">The sequence shown here is derived from an EMBL/GenBank/DDBJ whole genome shotgun (WGS) entry which is preliminary data.</text>
</comment>
<protein>
    <submittedName>
        <fullName evidence="1">Uncharacterized protein</fullName>
    </submittedName>
</protein>
<sequence>MTWRCTALWWDLEAPAGRRMPFLTDELIRLIDTKTLWSNYGIKSRVVPFTSDFPRADINEMISPDLLYQVIKGAFKDHLVTWVGDYLLSEHGETRGGIIMDDIDQRAALVSTGAPFQAVDGGRF</sequence>
<evidence type="ECO:0000313" key="1">
    <source>
        <dbReference type="EMBL" id="KAH8979759.1"/>
    </source>
</evidence>
<proteinExistence type="predicted"/>
<evidence type="ECO:0000313" key="2">
    <source>
        <dbReference type="Proteomes" id="UP001201163"/>
    </source>
</evidence>
<gene>
    <name evidence="1" type="ORF">EDB92DRAFT_1954704</name>
</gene>
<dbReference type="InterPro" id="IPR041078">
    <property type="entry name" value="Plavaka"/>
</dbReference>
<organism evidence="1 2">
    <name type="scientific">Lactarius akahatsu</name>
    <dbReference type="NCBI Taxonomy" id="416441"/>
    <lineage>
        <taxon>Eukaryota</taxon>
        <taxon>Fungi</taxon>
        <taxon>Dikarya</taxon>
        <taxon>Basidiomycota</taxon>
        <taxon>Agaricomycotina</taxon>
        <taxon>Agaricomycetes</taxon>
        <taxon>Russulales</taxon>
        <taxon>Russulaceae</taxon>
        <taxon>Lactarius</taxon>
    </lineage>
</organism>
<dbReference type="Pfam" id="PF18759">
    <property type="entry name" value="Plavaka"/>
    <property type="match status" value="1"/>
</dbReference>
<accession>A0AAD4Q7Z9</accession>
<keyword evidence="2" id="KW-1185">Reference proteome</keyword>
<dbReference type="EMBL" id="JAKELL010000157">
    <property type="protein sequence ID" value="KAH8979759.1"/>
    <property type="molecule type" value="Genomic_DNA"/>
</dbReference>
<name>A0AAD4Q7Z9_9AGAM</name>
<dbReference type="AlphaFoldDB" id="A0AAD4Q7Z9"/>